<dbReference type="RefSeq" id="WP_425564599.1">
    <property type="nucleotide sequence ID" value="NZ_BAAAPN010000034.1"/>
</dbReference>
<evidence type="ECO:0000256" key="5">
    <source>
        <dbReference type="ARBA" id="ARBA00022989"/>
    </source>
</evidence>
<dbReference type="PROSITE" id="PS50928">
    <property type="entry name" value="ABC_TM1"/>
    <property type="match status" value="1"/>
</dbReference>
<keyword evidence="3" id="KW-1003">Cell membrane</keyword>
<feature type="transmembrane region" description="Helical" evidence="7">
    <location>
        <begin position="104"/>
        <end position="128"/>
    </location>
</feature>
<dbReference type="PANTHER" id="PTHR43744:SF12">
    <property type="entry name" value="ABC TRANSPORTER PERMEASE PROTEIN MG189-RELATED"/>
    <property type="match status" value="1"/>
</dbReference>
<evidence type="ECO:0000256" key="2">
    <source>
        <dbReference type="ARBA" id="ARBA00022448"/>
    </source>
</evidence>
<evidence type="ECO:0000313" key="9">
    <source>
        <dbReference type="EMBL" id="GAA1755484.1"/>
    </source>
</evidence>
<keyword evidence="5 7" id="KW-1133">Transmembrane helix</keyword>
<name>A0ABN2KGT2_9MICO</name>
<evidence type="ECO:0000256" key="4">
    <source>
        <dbReference type="ARBA" id="ARBA00022692"/>
    </source>
</evidence>
<organism evidence="9 10">
    <name type="scientific">Nostocoides vanveenii</name>
    <dbReference type="NCBI Taxonomy" id="330835"/>
    <lineage>
        <taxon>Bacteria</taxon>
        <taxon>Bacillati</taxon>
        <taxon>Actinomycetota</taxon>
        <taxon>Actinomycetes</taxon>
        <taxon>Micrococcales</taxon>
        <taxon>Intrasporangiaceae</taxon>
        <taxon>Nostocoides</taxon>
    </lineage>
</organism>
<keyword evidence="4 7" id="KW-0812">Transmembrane</keyword>
<evidence type="ECO:0000259" key="8">
    <source>
        <dbReference type="PROSITE" id="PS50928"/>
    </source>
</evidence>
<dbReference type="CDD" id="cd06261">
    <property type="entry name" value="TM_PBP2"/>
    <property type="match status" value="1"/>
</dbReference>
<comment type="caution">
    <text evidence="9">The sequence shown here is derived from an EMBL/GenBank/DDBJ whole genome shotgun (WGS) entry which is preliminary data.</text>
</comment>
<dbReference type="Proteomes" id="UP001501475">
    <property type="component" value="Unassembled WGS sequence"/>
</dbReference>
<feature type="transmembrane region" description="Helical" evidence="7">
    <location>
        <begin position="215"/>
        <end position="236"/>
    </location>
</feature>
<comment type="subcellular location">
    <subcellularLocation>
        <location evidence="1 7">Cell membrane</location>
        <topology evidence="1 7">Multi-pass membrane protein</topology>
    </subcellularLocation>
</comment>
<gene>
    <name evidence="9" type="ORF">GCM10009810_14090</name>
</gene>
<evidence type="ECO:0000256" key="1">
    <source>
        <dbReference type="ARBA" id="ARBA00004651"/>
    </source>
</evidence>
<evidence type="ECO:0000313" key="10">
    <source>
        <dbReference type="Proteomes" id="UP001501475"/>
    </source>
</evidence>
<dbReference type="InterPro" id="IPR035906">
    <property type="entry name" value="MetI-like_sf"/>
</dbReference>
<evidence type="ECO:0000256" key="7">
    <source>
        <dbReference type="RuleBase" id="RU363032"/>
    </source>
</evidence>
<dbReference type="PANTHER" id="PTHR43744">
    <property type="entry name" value="ABC TRANSPORTER PERMEASE PROTEIN MG189-RELATED-RELATED"/>
    <property type="match status" value="1"/>
</dbReference>
<dbReference type="InterPro" id="IPR000515">
    <property type="entry name" value="MetI-like"/>
</dbReference>
<accession>A0ABN2KGT2</accession>
<feature type="transmembrane region" description="Helical" evidence="7">
    <location>
        <begin position="45"/>
        <end position="64"/>
    </location>
</feature>
<dbReference type="Gene3D" id="1.10.3720.10">
    <property type="entry name" value="MetI-like"/>
    <property type="match status" value="1"/>
</dbReference>
<keyword evidence="6 7" id="KW-0472">Membrane</keyword>
<proteinExistence type="inferred from homology"/>
<feature type="transmembrane region" description="Helical" evidence="7">
    <location>
        <begin position="276"/>
        <end position="297"/>
    </location>
</feature>
<comment type="similarity">
    <text evidence="7">Belongs to the binding-protein-dependent transport system permease family.</text>
</comment>
<feature type="domain" description="ABC transmembrane type-1" evidence="8">
    <location>
        <begin position="105"/>
        <end position="297"/>
    </location>
</feature>
<dbReference type="EMBL" id="BAAAPN010000034">
    <property type="protein sequence ID" value="GAA1755484.1"/>
    <property type="molecule type" value="Genomic_DNA"/>
</dbReference>
<protein>
    <submittedName>
        <fullName evidence="9">Carbohydrate ABC transporter permease</fullName>
    </submittedName>
</protein>
<reference evidence="9 10" key="1">
    <citation type="journal article" date="2019" name="Int. J. Syst. Evol. Microbiol.">
        <title>The Global Catalogue of Microorganisms (GCM) 10K type strain sequencing project: providing services to taxonomists for standard genome sequencing and annotation.</title>
        <authorList>
            <consortium name="The Broad Institute Genomics Platform"/>
            <consortium name="The Broad Institute Genome Sequencing Center for Infectious Disease"/>
            <person name="Wu L."/>
            <person name="Ma J."/>
        </authorList>
    </citation>
    <scope>NUCLEOTIDE SEQUENCE [LARGE SCALE GENOMIC DNA]</scope>
    <source>
        <strain evidence="9 10">JCM 15591</strain>
    </source>
</reference>
<evidence type="ECO:0000256" key="6">
    <source>
        <dbReference type="ARBA" id="ARBA00023136"/>
    </source>
</evidence>
<dbReference type="Pfam" id="PF00528">
    <property type="entry name" value="BPD_transp_1"/>
    <property type="match status" value="1"/>
</dbReference>
<evidence type="ECO:0000256" key="3">
    <source>
        <dbReference type="ARBA" id="ARBA00022475"/>
    </source>
</evidence>
<sequence>MSDSLGAQDARITAAEGSALTKVETTGAPTSDGQLLGRSSGTKKALFYTLLVMFALMYIFPFIIQLVTSFKTQSDATDNPLSLIPHPVTTDAISRLADTKFPLWFFNSFWVAIIVTLGRVFFNSLAGYALARLKFKGRDALFTAVLAVMAVPGIVLLLPKFLALKYYGIYNTPTALFLPLVCDAAGVFIMKQFFESIPPSVEEAARIDGAGTFRTFWSIVLPMAKPALITLTILSFQGSWNELGHFIIATNKDSLYTLTRGIAGFTTGGLGSGTQYPIKMAAALIMTVPTALVFILFQRFFTQGANAGADKG</sequence>
<keyword evidence="2 7" id="KW-0813">Transport</keyword>
<keyword evidence="10" id="KW-1185">Reference proteome</keyword>
<dbReference type="SUPFAM" id="SSF161098">
    <property type="entry name" value="MetI-like"/>
    <property type="match status" value="1"/>
</dbReference>
<feature type="transmembrane region" description="Helical" evidence="7">
    <location>
        <begin position="140"/>
        <end position="162"/>
    </location>
</feature>